<keyword evidence="5" id="KW-0067">ATP-binding</keyword>
<dbReference type="GO" id="GO:0030257">
    <property type="term" value="C:type III protein secretion system complex"/>
    <property type="evidence" value="ECO:0007669"/>
    <property type="project" value="InterPro"/>
</dbReference>
<dbReference type="InterPro" id="IPR020003">
    <property type="entry name" value="ATPase_a/bsu_AS"/>
</dbReference>
<dbReference type="GO" id="GO:0016887">
    <property type="term" value="F:ATP hydrolysis activity"/>
    <property type="evidence" value="ECO:0007669"/>
    <property type="project" value="InterPro"/>
</dbReference>
<evidence type="ECO:0000313" key="14">
    <source>
        <dbReference type="EMBL" id="OAR04701.1"/>
    </source>
</evidence>
<dbReference type="PROSITE" id="PS00152">
    <property type="entry name" value="ATPASE_ALPHA_BETA"/>
    <property type="match status" value="1"/>
</dbReference>
<keyword evidence="3" id="KW-0963">Cytoplasm</keyword>
<sequence length="440" mass="46816">MKDGLRERLAALGARLEAFQPLELQGEVQEVVGLLIVSRGPAVAVGDAVRIVPEGGGAEVLAEVVGFRRGAVLLMPLGDLGAVGPGARVRPAGGPLSVVVGETLVGRVLDGLGRPQDGGAPIRGERRPVFRPPPPPLARPPIRAPLPVGIRAIDGLLTVGRGQRMGIFAGSGVGKSTLLGMIARGTAADVNVIALIGERSREVREFLERDLGEAGRRRSVVVAVPSDQPALLRMKGAYVATAIAEYFRDRGLDVLLMMDSLTRFAHAAREVGLASGEPPTTKGYPPSVFGLLPKLLERAGTSERGSITAFYTVLVDGDDLTDPIADAVRGLLDGHIVLSRALAQRGHFPAIDVLESTSRVMRAIVPPEQLHLATRFRELAAVYRQSEDLIAIGAYRRGQNARLDESLKRKEAMDAFLRQDVDERAAPEETLSALQAVFAD</sequence>
<comment type="caution">
    <text evidence="14">The sequence shown here is derived from an EMBL/GenBank/DDBJ whole genome shotgun (WGS) entry which is preliminary data.</text>
</comment>
<keyword evidence="7" id="KW-1278">Translocase</keyword>
<keyword evidence="2" id="KW-0813">Transport</keyword>
<keyword evidence="14" id="KW-0969">Cilium</keyword>
<keyword evidence="9" id="KW-0066">ATP synthesis</keyword>
<keyword evidence="14" id="KW-0378">Hydrolase</keyword>
<protein>
    <submittedName>
        <fullName evidence="14">Flagellar protein export ATPase FliI</fullName>
        <ecNumber evidence="14">3.6.3.14</ecNumber>
    </submittedName>
    <submittedName>
        <fullName evidence="15">Flagellum-specific ATP synthase FliI</fullName>
    </submittedName>
    <submittedName>
        <fullName evidence="13">FliI/YscN family ATPase</fullName>
    </submittedName>
</protein>
<dbReference type="Proteomes" id="UP000244180">
    <property type="component" value="Unassembled WGS sequence"/>
</dbReference>
<evidence type="ECO:0000313" key="17">
    <source>
        <dbReference type="Proteomes" id="UP000244180"/>
    </source>
</evidence>
<evidence type="ECO:0000313" key="15">
    <source>
        <dbReference type="EMBL" id="PTQ54945.1"/>
    </source>
</evidence>
<dbReference type="CDD" id="cd18117">
    <property type="entry name" value="ATP-synt_flagellum-secretory_path_III_N"/>
    <property type="match status" value="1"/>
</dbReference>
<dbReference type="EC" id="3.6.3.14" evidence="14"/>
<reference evidence="13" key="3">
    <citation type="journal article" date="2021" name="Microbiology">
        <title>Metagenomic Analysis of the Microbial Community in the Underground Coal Fire Area (Kemerovo Region, Russia) Revealed Predominance of Thermophilic Members of the Phyla Deinococcus-thermus, Aquificae, and Firmicutes.</title>
        <authorList>
            <person name="Kadnikov V."/>
            <person name="Mardanov A.V."/>
            <person name="Beletsky A.V."/>
            <person name="Karnachuk O.V."/>
            <person name="Ravin N.V."/>
        </authorList>
    </citation>
    <scope>NUCLEOTIDE SEQUENCE</scope>
    <source>
        <strain evidence="13">RBS10-49</strain>
    </source>
</reference>
<dbReference type="InterPro" id="IPR050053">
    <property type="entry name" value="ATPase_alpha/beta_chains"/>
</dbReference>
<dbReference type="SUPFAM" id="SSF52540">
    <property type="entry name" value="P-loop containing nucleoside triphosphate hydrolases"/>
    <property type="match status" value="1"/>
</dbReference>
<dbReference type="GO" id="GO:0030254">
    <property type="term" value="P:protein secretion by the type III secretion system"/>
    <property type="evidence" value="ECO:0007669"/>
    <property type="project" value="InterPro"/>
</dbReference>
<dbReference type="EMBL" id="PEBV01000001">
    <property type="protein sequence ID" value="PTQ54945.1"/>
    <property type="molecule type" value="Genomic_DNA"/>
</dbReference>
<keyword evidence="6" id="KW-0653">Protein transport</keyword>
<evidence type="ECO:0000313" key="16">
    <source>
        <dbReference type="Proteomes" id="UP000243024"/>
    </source>
</evidence>
<dbReference type="Gene3D" id="3.40.50.12240">
    <property type="match status" value="1"/>
</dbReference>
<dbReference type="Proteomes" id="UP000748108">
    <property type="component" value="Unassembled WGS sequence"/>
</dbReference>
<dbReference type="STRING" id="1484.SA87_09270"/>
<keyword evidence="4" id="KW-0547">Nucleotide-binding</keyword>
<dbReference type="PANTHER" id="PTHR15184">
    <property type="entry name" value="ATP SYNTHASE"/>
    <property type="match status" value="1"/>
</dbReference>
<dbReference type="EMBL" id="JXBB01000012">
    <property type="protein sequence ID" value="OAR04701.1"/>
    <property type="molecule type" value="Genomic_DNA"/>
</dbReference>
<dbReference type="InterPro" id="IPR027417">
    <property type="entry name" value="P-loop_NTPase"/>
</dbReference>
<reference evidence="14 16" key="1">
    <citation type="submission" date="2015-09" db="EMBL/GenBank/DDBJ databases">
        <title>Draft genome sequence of Hydrogenibacillus schlegelii DSM 2000.</title>
        <authorList>
            <person name="Hemp J."/>
        </authorList>
    </citation>
    <scope>NUCLEOTIDE SEQUENCE [LARGE SCALE GENOMIC DNA]</scope>
    <source>
        <strain evidence="14 16">MA 48</strain>
    </source>
</reference>
<dbReference type="InterPro" id="IPR040627">
    <property type="entry name" value="T3SS_ATPase_C"/>
</dbReference>
<dbReference type="Pfam" id="PF00006">
    <property type="entry name" value="ATP-synt_ab"/>
    <property type="match status" value="1"/>
</dbReference>
<keyword evidence="16" id="KW-1185">Reference proteome</keyword>
<feature type="domain" description="AAA+ ATPase" evidence="12">
    <location>
        <begin position="161"/>
        <end position="342"/>
    </location>
</feature>
<name>A0A179ISX4_HYDSH</name>
<dbReference type="Pfam" id="PF18269">
    <property type="entry name" value="T3SS_ATPase_C"/>
    <property type="match status" value="1"/>
</dbReference>
<feature type="region of interest" description="Disordered" evidence="11">
    <location>
        <begin position="116"/>
        <end position="141"/>
    </location>
</feature>
<reference evidence="15 17" key="2">
    <citation type="submission" date="2017-08" db="EMBL/GenBank/DDBJ databases">
        <title>Burning lignite coal seam in the remote Altai Mountains harbors a hydrogen-driven thermophilic microbial community.</title>
        <authorList>
            <person name="Kadnikov V.V."/>
            <person name="Mardanov A.V."/>
            <person name="Ivasenko D."/>
            <person name="Beletsky A.V."/>
            <person name="Karnachuk O.V."/>
            <person name="Ravin N.V."/>
        </authorList>
    </citation>
    <scope>NUCLEOTIDE SEQUENCE [LARGE SCALE GENOMIC DNA]</scope>
    <source>
        <strain evidence="15">AL33</strain>
    </source>
</reference>
<dbReference type="EMBL" id="JAHHQF010000039">
    <property type="protein sequence ID" value="MBT9281455.1"/>
    <property type="molecule type" value="Genomic_DNA"/>
</dbReference>
<keyword evidence="8" id="KW-0406">Ion transport</keyword>
<feature type="compositionally biased region" description="Pro residues" evidence="11">
    <location>
        <begin position="130"/>
        <end position="141"/>
    </location>
</feature>
<keyword evidence="14" id="KW-0966">Cell projection</keyword>
<evidence type="ECO:0000256" key="2">
    <source>
        <dbReference type="ARBA" id="ARBA00022448"/>
    </source>
</evidence>
<dbReference type="InterPro" id="IPR005714">
    <property type="entry name" value="ATPase_T3SS_FliI/YscN"/>
</dbReference>
<evidence type="ECO:0000313" key="13">
    <source>
        <dbReference type="EMBL" id="MBT9281455.1"/>
    </source>
</evidence>
<proteinExistence type="predicted"/>
<comment type="catalytic activity">
    <reaction evidence="10">
        <text>ATP + H2O + cellular proteinSide 1 = ADP + phosphate + cellular proteinSide 2.</text>
        <dbReference type="EC" id="7.4.2.8"/>
    </reaction>
</comment>
<dbReference type="Pfam" id="PF02874">
    <property type="entry name" value="ATP-synt_ab_N"/>
    <property type="match status" value="1"/>
</dbReference>
<evidence type="ECO:0000256" key="6">
    <source>
        <dbReference type="ARBA" id="ARBA00022927"/>
    </source>
</evidence>
<keyword evidence="14" id="KW-0282">Flagellum</keyword>
<organism evidence="14 16">
    <name type="scientific">Hydrogenibacillus schlegelii</name>
    <name type="common">Bacillus schlegelii</name>
    <dbReference type="NCBI Taxonomy" id="1484"/>
    <lineage>
        <taxon>Bacteria</taxon>
        <taxon>Bacillati</taxon>
        <taxon>Bacillota</taxon>
        <taxon>Bacilli</taxon>
        <taxon>Bacillales</taxon>
        <taxon>Bacillales Family X. Incertae Sedis</taxon>
        <taxon>Hydrogenibacillus</taxon>
    </lineage>
</organism>
<dbReference type="PANTHER" id="PTHR15184:SF9">
    <property type="entry name" value="SPI-1 TYPE 3 SECRETION SYSTEM ATPASE"/>
    <property type="match status" value="1"/>
</dbReference>
<dbReference type="GO" id="GO:0005737">
    <property type="term" value="C:cytoplasm"/>
    <property type="evidence" value="ECO:0007669"/>
    <property type="project" value="UniProtKB-SubCell"/>
</dbReference>
<dbReference type="OrthoDB" id="9803053at2"/>
<dbReference type="AlphaFoldDB" id="A0A179ISX4"/>
<dbReference type="GO" id="GO:0046933">
    <property type="term" value="F:proton-transporting ATP synthase activity, rotational mechanism"/>
    <property type="evidence" value="ECO:0007669"/>
    <property type="project" value="TreeGrafter"/>
</dbReference>
<gene>
    <name evidence="14" type="primary">fliI</name>
    <name evidence="15" type="ORF">HSCHL_1888</name>
    <name evidence="13" type="ORF">KM312_02145</name>
    <name evidence="14" type="ORF">SA87_09270</name>
</gene>
<evidence type="ECO:0000256" key="8">
    <source>
        <dbReference type="ARBA" id="ARBA00023065"/>
    </source>
</evidence>
<dbReference type="CDD" id="cd01136">
    <property type="entry name" value="ATPase_flagellum-secretory_path_III"/>
    <property type="match status" value="1"/>
</dbReference>
<evidence type="ECO:0000256" key="5">
    <source>
        <dbReference type="ARBA" id="ARBA00022840"/>
    </source>
</evidence>
<dbReference type="NCBIfam" id="TIGR01026">
    <property type="entry name" value="fliI_yscN"/>
    <property type="match status" value="1"/>
</dbReference>
<dbReference type="Proteomes" id="UP000243024">
    <property type="component" value="Unassembled WGS sequence"/>
</dbReference>
<comment type="subcellular location">
    <subcellularLocation>
        <location evidence="1">Cytoplasm</location>
    </subcellularLocation>
</comment>
<evidence type="ECO:0000256" key="1">
    <source>
        <dbReference type="ARBA" id="ARBA00004496"/>
    </source>
</evidence>
<evidence type="ECO:0000256" key="7">
    <source>
        <dbReference type="ARBA" id="ARBA00022967"/>
    </source>
</evidence>
<evidence type="ECO:0000256" key="11">
    <source>
        <dbReference type="SAM" id="MobiDB-lite"/>
    </source>
</evidence>
<dbReference type="SMART" id="SM00382">
    <property type="entry name" value="AAA"/>
    <property type="match status" value="1"/>
</dbReference>
<dbReference type="GO" id="GO:0005524">
    <property type="term" value="F:ATP binding"/>
    <property type="evidence" value="ECO:0007669"/>
    <property type="project" value="UniProtKB-KW"/>
</dbReference>
<dbReference type="InterPro" id="IPR004100">
    <property type="entry name" value="ATPase_F1/V1/A1_a/bsu_N"/>
</dbReference>
<dbReference type="InterPro" id="IPR003593">
    <property type="entry name" value="AAA+_ATPase"/>
</dbReference>
<dbReference type="GO" id="GO:0008564">
    <property type="term" value="F:protein-exporting ATPase activity"/>
    <property type="evidence" value="ECO:0007669"/>
    <property type="project" value="UniProtKB-EC"/>
</dbReference>
<evidence type="ECO:0000256" key="9">
    <source>
        <dbReference type="ARBA" id="ARBA00023310"/>
    </source>
</evidence>
<accession>A0A179ISX4</accession>
<dbReference type="RefSeq" id="WP_066200028.1">
    <property type="nucleotide sequence ID" value="NZ_JBDOQL010000222.1"/>
</dbReference>
<dbReference type="FunFam" id="3.40.50.12240:FF:000002">
    <property type="entry name" value="Flagellum-specific ATP synthase FliI"/>
    <property type="match status" value="1"/>
</dbReference>
<evidence type="ECO:0000256" key="3">
    <source>
        <dbReference type="ARBA" id="ARBA00022490"/>
    </source>
</evidence>
<evidence type="ECO:0000259" key="12">
    <source>
        <dbReference type="SMART" id="SM00382"/>
    </source>
</evidence>
<evidence type="ECO:0000256" key="10">
    <source>
        <dbReference type="ARBA" id="ARBA00034006"/>
    </source>
</evidence>
<dbReference type="InterPro" id="IPR000194">
    <property type="entry name" value="ATPase_F1/V1/A1_a/bsu_nucl-bd"/>
</dbReference>
<evidence type="ECO:0000256" key="4">
    <source>
        <dbReference type="ARBA" id="ARBA00022741"/>
    </source>
</evidence>